<keyword evidence="2" id="KW-0560">Oxidoreductase</keyword>
<dbReference type="InterPro" id="IPR002347">
    <property type="entry name" value="SDR_fam"/>
</dbReference>
<reference evidence="4 5" key="1">
    <citation type="submission" date="2017-04" db="EMBL/GenBank/DDBJ databases">
        <authorList>
            <person name="Afonso C.L."/>
            <person name="Miller P.J."/>
            <person name="Scott M.A."/>
            <person name="Spackman E."/>
            <person name="Goraichik I."/>
            <person name="Dimitrov K.M."/>
            <person name="Suarez D.L."/>
            <person name="Swayne D.E."/>
        </authorList>
    </citation>
    <scope>NUCLEOTIDE SEQUENCE [LARGE SCALE GENOMIC DNA]</scope>
</reference>
<evidence type="ECO:0000256" key="1">
    <source>
        <dbReference type="ARBA" id="ARBA00006484"/>
    </source>
</evidence>
<dbReference type="OrthoDB" id="417891at2759"/>
<comment type="similarity">
    <text evidence="1 3">Belongs to the short-chain dehydrogenases/reductases (SDR) family.</text>
</comment>
<dbReference type="Proteomes" id="UP000196158">
    <property type="component" value="Unassembled WGS sequence"/>
</dbReference>
<dbReference type="Gene3D" id="3.40.50.720">
    <property type="entry name" value="NAD(P)-binding Rossmann-like Domain"/>
    <property type="match status" value="1"/>
</dbReference>
<organism evidence="4 5">
    <name type="scientific">Maudiozyma saulgeensis</name>
    <dbReference type="NCBI Taxonomy" id="1789683"/>
    <lineage>
        <taxon>Eukaryota</taxon>
        <taxon>Fungi</taxon>
        <taxon>Dikarya</taxon>
        <taxon>Ascomycota</taxon>
        <taxon>Saccharomycotina</taxon>
        <taxon>Saccharomycetes</taxon>
        <taxon>Saccharomycetales</taxon>
        <taxon>Saccharomycetaceae</taxon>
        <taxon>Maudiozyma</taxon>
    </lineage>
</organism>
<dbReference type="PANTHER" id="PTHR42760:SF133">
    <property type="entry name" value="3-OXOACYL-[ACYL-CARRIER-PROTEIN] REDUCTASE"/>
    <property type="match status" value="1"/>
</dbReference>
<dbReference type="STRING" id="1789683.A0A1X7QWQ6"/>
<dbReference type="PANTHER" id="PTHR42760">
    <property type="entry name" value="SHORT-CHAIN DEHYDROGENASES/REDUCTASES FAMILY MEMBER"/>
    <property type="match status" value="1"/>
</dbReference>
<evidence type="ECO:0000313" key="5">
    <source>
        <dbReference type="Proteomes" id="UP000196158"/>
    </source>
</evidence>
<dbReference type="PRINTS" id="PR00080">
    <property type="entry name" value="SDRFAMILY"/>
</dbReference>
<dbReference type="GO" id="GO:0016616">
    <property type="term" value="F:oxidoreductase activity, acting on the CH-OH group of donors, NAD or NADP as acceptor"/>
    <property type="evidence" value="ECO:0007669"/>
    <property type="project" value="TreeGrafter"/>
</dbReference>
<name>A0A1X7QWQ6_9SACH</name>
<dbReference type="Pfam" id="PF00106">
    <property type="entry name" value="adh_short"/>
    <property type="match status" value="2"/>
</dbReference>
<evidence type="ECO:0000256" key="2">
    <source>
        <dbReference type="ARBA" id="ARBA00023002"/>
    </source>
</evidence>
<keyword evidence="5" id="KW-1185">Reference proteome</keyword>
<dbReference type="PRINTS" id="PR00081">
    <property type="entry name" value="GDHRDH"/>
</dbReference>
<protein>
    <submittedName>
        <fullName evidence="4">Similar to Saccharomyces cerevisiae YKL055C OAR1 Mitochondrial 3-oxoacyl-[acyl-carrier-protein] reductase, may comprise a type II mitochondrial fatty acid synthase along with Mct1p</fullName>
    </submittedName>
</protein>
<dbReference type="AlphaFoldDB" id="A0A1X7QWQ6"/>
<proteinExistence type="inferred from homology"/>
<dbReference type="SUPFAM" id="SSF51735">
    <property type="entry name" value="NAD(P)-binding Rossmann-fold domains"/>
    <property type="match status" value="1"/>
</dbReference>
<gene>
    <name evidence="4" type="ORF">KASA_0Q01221G</name>
</gene>
<sequence length="284" mass="31250">MNHIPVAVVTGATRGIGKAIASRLSKEGMSCILIGSTKQSIAQIKVQEHLHFVNPYQKHRALAIDLSQWPQWTLNSKGIYSGIDFQGDTSDKIIPGQYRLFPKVNQQLWETPRTQYYISLLVNCAGISQHSLSVRTPTEQIARIMNLNFASCVSLSNLSIKHMMKTVRQDLSSKHCIPGYVPPCIINISSILGEPKMTIPGTTIYSASKAALTQYTRALTQEITTWGIRAESISPGLVTGTDMTNEMDPIAKAQLVDSLIGLPTHTPNEIATEVWKIYSGNNSL</sequence>
<dbReference type="CDD" id="cd05233">
    <property type="entry name" value="SDR_c"/>
    <property type="match status" value="1"/>
</dbReference>
<dbReference type="GO" id="GO:0006633">
    <property type="term" value="P:fatty acid biosynthetic process"/>
    <property type="evidence" value="ECO:0007669"/>
    <property type="project" value="TreeGrafter"/>
</dbReference>
<evidence type="ECO:0000256" key="3">
    <source>
        <dbReference type="RuleBase" id="RU000363"/>
    </source>
</evidence>
<dbReference type="InterPro" id="IPR036291">
    <property type="entry name" value="NAD(P)-bd_dom_sf"/>
</dbReference>
<dbReference type="EMBL" id="FXLY01000002">
    <property type="protein sequence ID" value="SMN17771.1"/>
    <property type="molecule type" value="Genomic_DNA"/>
</dbReference>
<dbReference type="GO" id="GO:0048038">
    <property type="term" value="F:quinone binding"/>
    <property type="evidence" value="ECO:0007669"/>
    <property type="project" value="TreeGrafter"/>
</dbReference>
<evidence type="ECO:0000313" key="4">
    <source>
        <dbReference type="EMBL" id="SMN17771.1"/>
    </source>
</evidence>
<accession>A0A1X7QWQ6</accession>